<evidence type="ECO:0000313" key="2">
    <source>
        <dbReference type="EMBL" id="ASV67159.1"/>
    </source>
</evidence>
<dbReference type="InterPro" id="IPR038765">
    <property type="entry name" value="Papain-like_cys_pep_sf"/>
</dbReference>
<accession>A0A248TG99</accession>
<evidence type="ECO:0000259" key="1">
    <source>
        <dbReference type="SMART" id="SM00460"/>
    </source>
</evidence>
<organism evidence="2 3">
    <name type="scientific">Cytobacillus kochii</name>
    <dbReference type="NCBI Taxonomy" id="859143"/>
    <lineage>
        <taxon>Bacteria</taxon>
        <taxon>Bacillati</taxon>
        <taxon>Bacillota</taxon>
        <taxon>Bacilli</taxon>
        <taxon>Bacillales</taxon>
        <taxon>Bacillaceae</taxon>
        <taxon>Cytobacillus</taxon>
    </lineage>
</organism>
<dbReference type="PANTHER" id="PTHR46333:SF2">
    <property type="entry name" value="CYTOKINESIS PROTEIN 3"/>
    <property type="match status" value="1"/>
</dbReference>
<dbReference type="Pfam" id="PF01841">
    <property type="entry name" value="Transglut_core"/>
    <property type="match status" value="1"/>
</dbReference>
<dbReference type="RefSeq" id="WP_095370734.1">
    <property type="nucleotide sequence ID" value="NZ_CP022983.1"/>
</dbReference>
<proteinExistence type="predicted"/>
<dbReference type="SUPFAM" id="SSF54001">
    <property type="entry name" value="Cysteine proteinases"/>
    <property type="match status" value="1"/>
</dbReference>
<dbReference type="EMBL" id="CP022983">
    <property type="protein sequence ID" value="ASV67159.1"/>
    <property type="molecule type" value="Genomic_DNA"/>
</dbReference>
<keyword evidence="3" id="KW-1185">Reference proteome</keyword>
<name>A0A248TG99_9BACI</name>
<dbReference type="PANTHER" id="PTHR46333">
    <property type="entry name" value="CYTOKINESIS PROTEIN 3"/>
    <property type="match status" value="1"/>
</dbReference>
<protein>
    <submittedName>
        <fullName evidence="2">Transglutaminase</fullName>
    </submittedName>
</protein>
<dbReference type="Gene3D" id="3.10.620.30">
    <property type="match status" value="1"/>
</dbReference>
<dbReference type="GO" id="GO:0005737">
    <property type="term" value="C:cytoplasm"/>
    <property type="evidence" value="ECO:0007669"/>
    <property type="project" value="TreeGrafter"/>
</dbReference>
<dbReference type="InterPro" id="IPR002931">
    <property type="entry name" value="Transglutaminase-like"/>
</dbReference>
<dbReference type="KEGG" id="bko:CKF48_07345"/>
<dbReference type="InterPro" id="IPR052557">
    <property type="entry name" value="CAP/Cytokinesis_protein"/>
</dbReference>
<dbReference type="AlphaFoldDB" id="A0A248TG99"/>
<sequence>MLKRVSLFPILLVMAGMLLIGCNDKGAVSSEEVKKQVDPYEQLVEEKNKELELEPLTLTTYSDEIGATFDTPEYREFAANGTVTIEGSIEDYRGLKSGYAWISVTAEEDGVAGREHEYYAPIKEGQIKQDIQFFNGEGTYHIKVQLPDDERENYYYDTARFTVHNVNPDVKRDVTYTPYGQEVGLSLGLDTSFFEAEEVFPLKGVAEGLDEEDTVMLRVSKGTDNWNHVLAVNQEHQFDYEVPLFYGEGLHKVEVMVPDGDRENYYQTATTLMVNNTSQQTMEPIEYSSLYNERGVILETPAYSGDESSGDYTISGMIQPEAELASETTHLYVSSKKGEDTALDVIPVQDFRFDDSFYLRFGPGTYDITVSVPEITKENSDTFRFYSVAKFQVENTGEDRRDLLPSRGVQSDHPKINSLAEELLQGVEGDREKAKAIYDYVAEHIAYDVEKYNTDDFHWDDSALKALETKKGVCQDYAYLAIALLRASDMEARFVEGNAGSGFTRGALGGRHAWVEVKVDGEWLTMDPTWGSGYVENDTFVAAYNEDYFDPEQASFEETHYRTGISY</sequence>
<dbReference type="PROSITE" id="PS51257">
    <property type="entry name" value="PROKAR_LIPOPROTEIN"/>
    <property type="match status" value="1"/>
</dbReference>
<feature type="domain" description="Transglutaminase-like" evidence="1">
    <location>
        <begin position="466"/>
        <end position="530"/>
    </location>
</feature>
<dbReference type="OrthoDB" id="9787782at2"/>
<dbReference type="SMART" id="SM00460">
    <property type="entry name" value="TGc"/>
    <property type="match status" value="1"/>
</dbReference>
<dbReference type="Proteomes" id="UP000215137">
    <property type="component" value="Chromosome"/>
</dbReference>
<reference evidence="2 3" key="1">
    <citation type="submission" date="2017-08" db="EMBL/GenBank/DDBJ databases">
        <title>Complete Genome Sequence of Bacillus kochii Oregon-R-modENCODE STRAIN BDGP4, isolated from Drosophila melanogaster gut.</title>
        <authorList>
            <person name="Wan K.H."/>
            <person name="Yu C."/>
            <person name="Park S."/>
            <person name="Hammonds A.S."/>
            <person name="Booth B.W."/>
            <person name="Celniker S.E."/>
        </authorList>
    </citation>
    <scope>NUCLEOTIDE SEQUENCE [LARGE SCALE GENOMIC DNA]</scope>
    <source>
        <strain evidence="2 3">BDGP4</strain>
    </source>
</reference>
<gene>
    <name evidence="2" type="ORF">CKF48_07345</name>
</gene>
<evidence type="ECO:0000313" key="3">
    <source>
        <dbReference type="Proteomes" id="UP000215137"/>
    </source>
</evidence>